<dbReference type="InterPro" id="IPR003369">
    <property type="entry name" value="TatA/B/E"/>
</dbReference>
<evidence type="ECO:0000256" key="6">
    <source>
        <dbReference type="ARBA" id="ARBA00022989"/>
    </source>
</evidence>
<evidence type="ECO:0000256" key="2">
    <source>
        <dbReference type="ARBA" id="ARBA00022448"/>
    </source>
</evidence>
<keyword evidence="3 9" id="KW-1003">Cell membrane</keyword>
<keyword evidence="8 9" id="KW-0472">Membrane</keyword>
<comment type="caution">
    <text evidence="11">The sequence shown here is derived from an EMBL/GenBank/DDBJ whole genome shotgun (WGS) entry which is preliminary data.</text>
</comment>
<evidence type="ECO:0000256" key="3">
    <source>
        <dbReference type="ARBA" id="ARBA00022475"/>
    </source>
</evidence>
<evidence type="ECO:0000256" key="10">
    <source>
        <dbReference type="SAM" id="MobiDB-lite"/>
    </source>
</evidence>
<proteinExistence type="inferred from homology"/>
<dbReference type="PANTHER" id="PTHR42982">
    <property type="entry name" value="SEC-INDEPENDENT PROTEIN TRANSLOCASE PROTEIN TATA"/>
    <property type="match status" value="1"/>
</dbReference>
<evidence type="ECO:0000256" key="4">
    <source>
        <dbReference type="ARBA" id="ARBA00022692"/>
    </source>
</evidence>
<evidence type="ECO:0000256" key="5">
    <source>
        <dbReference type="ARBA" id="ARBA00022927"/>
    </source>
</evidence>
<keyword evidence="7 9" id="KW-0811">Translocation</keyword>
<accession>A0A9W6G1W6</accession>
<evidence type="ECO:0000313" key="12">
    <source>
        <dbReference type="Proteomes" id="UP001144352"/>
    </source>
</evidence>
<dbReference type="PRINTS" id="PR01506">
    <property type="entry name" value="TATBPROTEIN"/>
</dbReference>
<dbReference type="HAMAP" id="MF_00236">
    <property type="entry name" value="TatA_E"/>
    <property type="match status" value="1"/>
</dbReference>
<dbReference type="GO" id="GO:0043953">
    <property type="term" value="P:protein transport by the Tat complex"/>
    <property type="evidence" value="ECO:0007669"/>
    <property type="project" value="UniProtKB-UniRule"/>
</dbReference>
<feature type="region of interest" description="Disordered" evidence="10">
    <location>
        <begin position="43"/>
        <end position="66"/>
    </location>
</feature>
<comment type="subunit">
    <text evidence="9">Forms a complex with TatC.</text>
</comment>
<reference evidence="11" key="1">
    <citation type="submission" date="2022-12" db="EMBL/GenBank/DDBJ databases">
        <title>Reference genome sequencing for broad-spectrum identification of bacterial and archaeal isolates by mass spectrometry.</title>
        <authorList>
            <person name="Sekiguchi Y."/>
            <person name="Tourlousse D.M."/>
        </authorList>
    </citation>
    <scope>NUCLEOTIDE SEQUENCE</scope>
    <source>
        <strain evidence="11">H2</strain>
    </source>
</reference>
<comment type="subcellular location">
    <subcellularLocation>
        <location evidence="1 9">Cell membrane</location>
        <topology evidence="1 9">Single-pass membrane protein</topology>
    </subcellularLocation>
</comment>
<dbReference type="GO" id="GO:0033281">
    <property type="term" value="C:TAT protein transport complex"/>
    <property type="evidence" value="ECO:0007669"/>
    <property type="project" value="UniProtKB-UniRule"/>
</dbReference>
<dbReference type="NCBIfam" id="TIGR01411">
    <property type="entry name" value="tatAE"/>
    <property type="match status" value="1"/>
</dbReference>
<dbReference type="Proteomes" id="UP001144352">
    <property type="component" value="Unassembled WGS sequence"/>
</dbReference>
<comment type="function">
    <text evidence="9">Part of the twin-arginine translocation (Tat) system that transports large folded proteins containing a characteristic twin-arginine motif in their signal peptide across membranes. TatA could form the protein-conducting channel of the Tat system.</text>
</comment>
<dbReference type="EMBL" id="BSDS01000002">
    <property type="protein sequence ID" value="GLI39349.1"/>
    <property type="molecule type" value="Genomic_DNA"/>
</dbReference>
<comment type="similarity">
    <text evidence="9">Belongs to the TatA/E family.</text>
</comment>
<evidence type="ECO:0000313" key="11">
    <source>
        <dbReference type="EMBL" id="GLI39349.1"/>
    </source>
</evidence>
<keyword evidence="4 9" id="KW-0812">Transmembrane</keyword>
<evidence type="ECO:0000256" key="1">
    <source>
        <dbReference type="ARBA" id="ARBA00004162"/>
    </source>
</evidence>
<organism evidence="11 12">
    <name type="scientific">Geobacter hydrogenophilus</name>
    <dbReference type="NCBI Taxonomy" id="40983"/>
    <lineage>
        <taxon>Bacteria</taxon>
        <taxon>Pseudomonadati</taxon>
        <taxon>Thermodesulfobacteriota</taxon>
        <taxon>Desulfuromonadia</taxon>
        <taxon>Geobacterales</taxon>
        <taxon>Geobacteraceae</taxon>
        <taxon>Geobacter</taxon>
    </lineage>
</organism>
<protein>
    <recommendedName>
        <fullName evidence="9">Sec-independent protein translocase protein TatA</fullName>
    </recommendedName>
</protein>
<keyword evidence="12" id="KW-1185">Reference proteome</keyword>
<dbReference type="Gene3D" id="1.20.5.3310">
    <property type="match status" value="1"/>
</dbReference>
<gene>
    <name evidence="11" type="primary">fdnT</name>
    <name evidence="9" type="synonym">tatA</name>
    <name evidence="11" type="ORF">GHYDROH2_28500</name>
</gene>
<dbReference type="InterPro" id="IPR006312">
    <property type="entry name" value="TatA/E"/>
</dbReference>
<evidence type="ECO:0000256" key="7">
    <source>
        <dbReference type="ARBA" id="ARBA00023010"/>
    </source>
</evidence>
<evidence type="ECO:0000256" key="9">
    <source>
        <dbReference type="HAMAP-Rule" id="MF_00236"/>
    </source>
</evidence>
<keyword evidence="5 9" id="KW-0653">Protein transport</keyword>
<evidence type="ECO:0000256" key="8">
    <source>
        <dbReference type="ARBA" id="ARBA00023136"/>
    </source>
</evidence>
<dbReference type="Pfam" id="PF02416">
    <property type="entry name" value="TatA_B_E"/>
    <property type="match status" value="1"/>
</dbReference>
<dbReference type="RefSeq" id="WP_214186671.1">
    <property type="nucleotide sequence ID" value="NZ_BSDS01000002.1"/>
</dbReference>
<dbReference type="AlphaFoldDB" id="A0A9W6G1W6"/>
<sequence length="66" mass="7251">MFGFGMPEIIILLVIALVVFGPAKLPQLGSALGGAIRNFRKGTEEPTVVNHQNKENHETADRHEKI</sequence>
<dbReference type="NCBIfam" id="NF011430">
    <property type="entry name" value="PRK14861.1"/>
    <property type="match status" value="1"/>
</dbReference>
<keyword evidence="6 9" id="KW-1133">Transmembrane helix</keyword>
<dbReference type="PANTHER" id="PTHR42982:SF1">
    <property type="entry name" value="SEC-INDEPENDENT PROTEIN TRANSLOCASE PROTEIN TATA"/>
    <property type="match status" value="1"/>
</dbReference>
<keyword evidence="2 9" id="KW-0813">Transport</keyword>
<name>A0A9W6G1W6_9BACT</name>
<dbReference type="GO" id="GO:0008320">
    <property type="term" value="F:protein transmembrane transporter activity"/>
    <property type="evidence" value="ECO:0007669"/>
    <property type="project" value="UniProtKB-UniRule"/>
</dbReference>
<feature type="compositionally biased region" description="Basic and acidic residues" evidence="10">
    <location>
        <begin position="52"/>
        <end position="66"/>
    </location>
</feature>